<dbReference type="PROSITE" id="PS00134">
    <property type="entry name" value="TRYPSIN_HIS"/>
    <property type="match status" value="1"/>
</dbReference>
<dbReference type="GO" id="GO:0005576">
    <property type="term" value="C:extracellular region"/>
    <property type="evidence" value="ECO:0007669"/>
    <property type="project" value="UniProtKB-SubCell"/>
</dbReference>
<name>A0A225WCJ8_9STRA</name>
<evidence type="ECO:0000313" key="11">
    <source>
        <dbReference type="EMBL" id="OWZ14560.1"/>
    </source>
</evidence>
<dbReference type="STRING" id="4795.A0A225WCJ8"/>
<keyword evidence="8" id="KW-0378">Hydrolase</keyword>
<gene>
    <name evidence="11" type="ORF">PHMEG_00011942</name>
</gene>
<dbReference type="OrthoDB" id="122635at2759"/>
<dbReference type="InterPro" id="IPR018114">
    <property type="entry name" value="TRYPSIN_HIS"/>
</dbReference>
<feature type="chain" id="PRO_5013302355" description="Peptidase S1 domain-containing protein" evidence="9">
    <location>
        <begin position="20"/>
        <end position="307"/>
    </location>
</feature>
<evidence type="ECO:0000256" key="7">
    <source>
        <dbReference type="ARBA" id="ARBA00023180"/>
    </source>
</evidence>
<keyword evidence="4 9" id="KW-0732">Signal</keyword>
<evidence type="ECO:0000313" key="12">
    <source>
        <dbReference type="Proteomes" id="UP000198211"/>
    </source>
</evidence>
<organism evidence="11 12">
    <name type="scientific">Phytophthora megakarya</name>
    <dbReference type="NCBI Taxonomy" id="4795"/>
    <lineage>
        <taxon>Eukaryota</taxon>
        <taxon>Sar</taxon>
        <taxon>Stramenopiles</taxon>
        <taxon>Oomycota</taxon>
        <taxon>Peronosporomycetes</taxon>
        <taxon>Peronosporales</taxon>
        <taxon>Peronosporaceae</taxon>
        <taxon>Phytophthora</taxon>
    </lineage>
</organism>
<keyword evidence="8" id="KW-0720">Serine protease</keyword>
<dbReference type="GO" id="GO:0006508">
    <property type="term" value="P:proteolysis"/>
    <property type="evidence" value="ECO:0007669"/>
    <property type="project" value="UniProtKB-KW"/>
</dbReference>
<evidence type="ECO:0000256" key="4">
    <source>
        <dbReference type="ARBA" id="ARBA00022729"/>
    </source>
</evidence>
<dbReference type="Pfam" id="PF00089">
    <property type="entry name" value="Trypsin"/>
    <property type="match status" value="1"/>
</dbReference>
<dbReference type="SMART" id="SM00020">
    <property type="entry name" value="Tryp_SPc"/>
    <property type="match status" value="1"/>
</dbReference>
<comment type="subcellular location">
    <subcellularLocation>
        <location evidence="1">Secreted</location>
    </subcellularLocation>
</comment>
<dbReference type="Gene3D" id="2.40.10.10">
    <property type="entry name" value="Trypsin-like serine proteases"/>
    <property type="match status" value="1"/>
</dbReference>
<feature type="domain" description="Peptidase S1" evidence="10">
    <location>
        <begin position="37"/>
        <end position="274"/>
    </location>
</feature>
<dbReference type="PROSITE" id="PS00135">
    <property type="entry name" value="TRYPSIN_SER"/>
    <property type="match status" value="1"/>
</dbReference>
<evidence type="ECO:0000256" key="9">
    <source>
        <dbReference type="SAM" id="SignalP"/>
    </source>
</evidence>
<accession>A0A225WCJ8</accession>
<dbReference type="GO" id="GO:0004252">
    <property type="term" value="F:serine-type endopeptidase activity"/>
    <property type="evidence" value="ECO:0007669"/>
    <property type="project" value="InterPro"/>
</dbReference>
<evidence type="ECO:0000259" key="10">
    <source>
        <dbReference type="PROSITE" id="PS50240"/>
    </source>
</evidence>
<keyword evidence="8" id="KW-0645">Protease</keyword>
<keyword evidence="5" id="KW-0843">Virulence</keyword>
<sequence>MTLFQVTLFATMISTVTQGFSFSEFSTGLTVDEENRIYGGSNVTINKSTYVAGLHSNCTNSSLFCGGTLITPEFILTAGHCLNDEPLLDVYASLGSIHQMGGGSSTAEMIRVIEAFRHPSYYLSSDLQTLIHDVALLKLERPSKIQPPRLAAANGSDNKPGTIATALGWGLINNETFSDTLQTVDIEIITDAECIKRYVAVYEDTANNSIVDEWTMCAGTGNGKDSCSGDSGGPLLVNDVLVGIVSTGPKDCGILPAKYTRVSRYLSFINDVIDGGSTGNITKILTAGMSSWPQVDSVVSQDGSSGD</sequence>
<protein>
    <recommendedName>
        <fullName evidence="10">Peptidase S1 domain-containing protein</fullName>
    </recommendedName>
</protein>
<dbReference type="Proteomes" id="UP000198211">
    <property type="component" value="Unassembled WGS sequence"/>
</dbReference>
<dbReference type="InterPro" id="IPR050430">
    <property type="entry name" value="Peptidase_S1"/>
</dbReference>
<dbReference type="InterPro" id="IPR043504">
    <property type="entry name" value="Peptidase_S1_PA_chymotrypsin"/>
</dbReference>
<evidence type="ECO:0000256" key="5">
    <source>
        <dbReference type="ARBA" id="ARBA00023026"/>
    </source>
</evidence>
<dbReference type="InterPro" id="IPR001314">
    <property type="entry name" value="Peptidase_S1A"/>
</dbReference>
<evidence type="ECO:0000256" key="8">
    <source>
        <dbReference type="RuleBase" id="RU363034"/>
    </source>
</evidence>
<feature type="signal peptide" evidence="9">
    <location>
        <begin position="1"/>
        <end position="19"/>
    </location>
</feature>
<keyword evidence="12" id="KW-1185">Reference proteome</keyword>
<dbReference type="InterPro" id="IPR009003">
    <property type="entry name" value="Peptidase_S1_PA"/>
</dbReference>
<dbReference type="EMBL" id="NBNE01001310">
    <property type="protein sequence ID" value="OWZ14560.1"/>
    <property type="molecule type" value="Genomic_DNA"/>
</dbReference>
<proteinExistence type="inferred from homology"/>
<reference evidence="12" key="1">
    <citation type="submission" date="2017-03" db="EMBL/GenBank/DDBJ databases">
        <title>Phytopthora megakarya and P. palmivora, two closely related causual agents of cacao black pod achieved similar genome size and gene model numbers by different mechanisms.</title>
        <authorList>
            <person name="Ali S."/>
            <person name="Shao J."/>
            <person name="Larry D.J."/>
            <person name="Kronmiller B."/>
            <person name="Shen D."/>
            <person name="Strem M.D."/>
            <person name="Melnick R.L."/>
            <person name="Guiltinan M.J."/>
            <person name="Tyler B.M."/>
            <person name="Meinhardt L.W."/>
            <person name="Bailey B.A."/>
        </authorList>
    </citation>
    <scope>NUCLEOTIDE SEQUENCE [LARGE SCALE GENOMIC DNA]</scope>
    <source>
        <strain evidence="12">zdho120</strain>
    </source>
</reference>
<keyword evidence="7" id="KW-0325">Glycoprotein</keyword>
<dbReference type="PANTHER" id="PTHR24276:SF98">
    <property type="entry name" value="FI18310P1-RELATED"/>
    <property type="match status" value="1"/>
</dbReference>
<dbReference type="InterPro" id="IPR001254">
    <property type="entry name" value="Trypsin_dom"/>
</dbReference>
<comment type="similarity">
    <text evidence="2">Belongs to the peptidase S1 family.</text>
</comment>
<evidence type="ECO:0000256" key="2">
    <source>
        <dbReference type="ARBA" id="ARBA00007664"/>
    </source>
</evidence>
<dbReference type="PRINTS" id="PR00722">
    <property type="entry name" value="CHYMOTRYPSIN"/>
</dbReference>
<dbReference type="PROSITE" id="PS50240">
    <property type="entry name" value="TRYPSIN_DOM"/>
    <property type="match status" value="1"/>
</dbReference>
<evidence type="ECO:0000256" key="6">
    <source>
        <dbReference type="ARBA" id="ARBA00023157"/>
    </source>
</evidence>
<dbReference type="AlphaFoldDB" id="A0A225WCJ8"/>
<dbReference type="SUPFAM" id="SSF50494">
    <property type="entry name" value="Trypsin-like serine proteases"/>
    <property type="match status" value="1"/>
</dbReference>
<keyword evidence="6" id="KW-1015">Disulfide bond</keyword>
<keyword evidence="3" id="KW-0964">Secreted</keyword>
<comment type="caution">
    <text evidence="11">The sequence shown here is derived from an EMBL/GenBank/DDBJ whole genome shotgun (WGS) entry which is preliminary data.</text>
</comment>
<dbReference type="CDD" id="cd00190">
    <property type="entry name" value="Tryp_SPc"/>
    <property type="match status" value="1"/>
</dbReference>
<evidence type="ECO:0000256" key="3">
    <source>
        <dbReference type="ARBA" id="ARBA00022525"/>
    </source>
</evidence>
<evidence type="ECO:0000256" key="1">
    <source>
        <dbReference type="ARBA" id="ARBA00004613"/>
    </source>
</evidence>
<dbReference type="InterPro" id="IPR033116">
    <property type="entry name" value="TRYPSIN_SER"/>
</dbReference>
<dbReference type="PANTHER" id="PTHR24276">
    <property type="entry name" value="POLYSERASE-RELATED"/>
    <property type="match status" value="1"/>
</dbReference>